<dbReference type="GO" id="GO:0005829">
    <property type="term" value="C:cytosol"/>
    <property type="evidence" value="ECO:0007669"/>
    <property type="project" value="TreeGrafter"/>
</dbReference>
<dbReference type="Gene3D" id="3.20.20.140">
    <property type="entry name" value="Metal-dependent hydrolases"/>
    <property type="match status" value="1"/>
</dbReference>
<protein>
    <recommendedName>
        <fullName evidence="3">Polymerase/histidinol phosphatase N-terminal domain-containing protein</fullName>
    </recommendedName>
</protein>
<reference evidence="1" key="1">
    <citation type="submission" date="2022-10" db="EMBL/GenBank/DDBJ databases">
        <authorList>
            <person name="Koch H."/>
        </authorList>
    </citation>
    <scope>NUCLEOTIDE SEQUENCE</scope>
    <source>
        <strain evidence="1">DNF</strain>
    </source>
</reference>
<evidence type="ECO:0008006" key="3">
    <source>
        <dbReference type="Google" id="ProtNLM"/>
    </source>
</evidence>
<dbReference type="PANTHER" id="PTHR36928">
    <property type="entry name" value="PHOSPHATASE YCDX-RELATED"/>
    <property type="match status" value="1"/>
</dbReference>
<gene>
    <name evidence="1" type="ORF">DNFV4_01814</name>
</gene>
<dbReference type="PANTHER" id="PTHR36928:SF1">
    <property type="entry name" value="PHOSPHATASE YCDX-RELATED"/>
    <property type="match status" value="1"/>
</dbReference>
<dbReference type="InterPro" id="IPR050243">
    <property type="entry name" value="PHP_phosphatase"/>
</dbReference>
<evidence type="ECO:0000313" key="2">
    <source>
        <dbReference type="Proteomes" id="UP001179121"/>
    </source>
</evidence>
<accession>A0AA86T456</accession>
<name>A0AA86T456_9BACT</name>
<dbReference type="KEGG" id="nti:DNFV4_01814"/>
<keyword evidence="2" id="KW-1185">Reference proteome</keyword>
<organism evidence="1 2">
    <name type="scientific">Nitrospira tepida</name>
    <dbReference type="NCBI Taxonomy" id="2973512"/>
    <lineage>
        <taxon>Bacteria</taxon>
        <taxon>Pseudomonadati</taxon>
        <taxon>Nitrospirota</taxon>
        <taxon>Nitrospiria</taxon>
        <taxon>Nitrospirales</taxon>
        <taxon>Nitrospiraceae</taxon>
        <taxon>Nitrospira</taxon>
    </lineage>
</organism>
<dbReference type="GO" id="GO:0008270">
    <property type="term" value="F:zinc ion binding"/>
    <property type="evidence" value="ECO:0007669"/>
    <property type="project" value="TreeGrafter"/>
</dbReference>
<dbReference type="InterPro" id="IPR016195">
    <property type="entry name" value="Pol/histidinol_Pase-like"/>
</dbReference>
<dbReference type="EMBL" id="OX365700">
    <property type="protein sequence ID" value="CAI4031389.1"/>
    <property type="molecule type" value="Genomic_DNA"/>
</dbReference>
<evidence type="ECO:0000313" key="1">
    <source>
        <dbReference type="EMBL" id="CAI4031389.1"/>
    </source>
</evidence>
<proteinExistence type="predicted"/>
<dbReference type="SUPFAM" id="SSF89550">
    <property type="entry name" value="PHP domain-like"/>
    <property type="match status" value="1"/>
</dbReference>
<dbReference type="GO" id="GO:0042578">
    <property type="term" value="F:phosphoric ester hydrolase activity"/>
    <property type="evidence" value="ECO:0007669"/>
    <property type="project" value="TreeGrafter"/>
</dbReference>
<dbReference type="Proteomes" id="UP001179121">
    <property type="component" value="Chromosome"/>
</dbReference>
<dbReference type="AlphaFoldDB" id="A0AA86T456"/>
<sequence>MALGAKKRGVEYLAITDHSQHLGVAKGLDVTRLLAHLEQIDKLNDEPDGITLLKGLEVDILEGGSLDMPDDVLGKLDLVVGAVHDHFQLSQQKQTERILMAMDHPHFTMLAHPQGVTQPRRGAIRSPTHSLRAR</sequence>